<dbReference type="GO" id="GO:0006388">
    <property type="term" value="P:tRNA splicing, via endonucleolytic cleavage and ligation"/>
    <property type="evidence" value="ECO:0007669"/>
    <property type="project" value="InterPro"/>
</dbReference>
<comment type="caution">
    <text evidence="2">The sequence shown here is derived from an EMBL/GenBank/DDBJ whole genome shotgun (WGS) entry which is preliminary data.</text>
</comment>
<dbReference type="AlphaFoldDB" id="A0AAV9EGK1"/>
<proteinExistence type="predicted"/>
<evidence type="ECO:0000313" key="3">
    <source>
        <dbReference type="Proteomes" id="UP001180020"/>
    </source>
</evidence>
<dbReference type="EMBL" id="JAUJYO010000007">
    <property type="protein sequence ID" value="KAK1312271.1"/>
    <property type="molecule type" value="Genomic_DNA"/>
</dbReference>
<accession>A0AAV9EGK1</accession>
<dbReference type="PANTHER" id="PTHR35460">
    <property type="entry name" value="TRNA LIGASE 1"/>
    <property type="match status" value="1"/>
</dbReference>
<evidence type="ECO:0000313" key="2">
    <source>
        <dbReference type="EMBL" id="KAK1312271.1"/>
    </source>
</evidence>
<feature type="region of interest" description="Disordered" evidence="1">
    <location>
        <begin position="21"/>
        <end position="52"/>
    </location>
</feature>
<reference evidence="2" key="2">
    <citation type="submission" date="2023-06" db="EMBL/GenBank/DDBJ databases">
        <authorList>
            <person name="Ma L."/>
            <person name="Liu K.-W."/>
            <person name="Li Z."/>
            <person name="Hsiao Y.-Y."/>
            <person name="Qi Y."/>
            <person name="Fu T."/>
            <person name="Tang G."/>
            <person name="Zhang D."/>
            <person name="Sun W.-H."/>
            <person name="Liu D.-K."/>
            <person name="Li Y."/>
            <person name="Chen G.-Z."/>
            <person name="Liu X.-D."/>
            <person name="Liao X.-Y."/>
            <person name="Jiang Y.-T."/>
            <person name="Yu X."/>
            <person name="Hao Y."/>
            <person name="Huang J."/>
            <person name="Zhao X.-W."/>
            <person name="Ke S."/>
            <person name="Chen Y.-Y."/>
            <person name="Wu W.-L."/>
            <person name="Hsu J.-L."/>
            <person name="Lin Y.-F."/>
            <person name="Huang M.-D."/>
            <person name="Li C.-Y."/>
            <person name="Huang L."/>
            <person name="Wang Z.-W."/>
            <person name="Zhao X."/>
            <person name="Zhong W.-Y."/>
            <person name="Peng D.-H."/>
            <person name="Ahmad S."/>
            <person name="Lan S."/>
            <person name="Zhang J.-S."/>
            <person name="Tsai W.-C."/>
            <person name="Van De Peer Y."/>
            <person name="Liu Z.-J."/>
        </authorList>
    </citation>
    <scope>NUCLEOTIDE SEQUENCE</scope>
    <source>
        <strain evidence="2">CP</strain>
        <tissue evidence="2">Leaves</tissue>
    </source>
</reference>
<dbReference type="Proteomes" id="UP001180020">
    <property type="component" value="Unassembled WGS sequence"/>
</dbReference>
<reference evidence="2" key="1">
    <citation type="journal article" date="2023" name="Nat. Commun.">
        <title>Diploid and tetraploid genomes of Acorus and the evolution of monocots.</title>
        <authorList>
            <person name="Ma L."/>
            <person name="Liu K.W."/>
            <person name="Li Z."/>
            <person name="Hsiao Y.Y."/>
            <person name="Qi Y."/>
            <person name="Fu T."/>
            <person name="Tang G.D."/>
            <person name="Zhang D."/>
            <person name="Sun W.H."/>
            <person name="Liu D.K."/>
            <person name="Li Y."/>
            <person name="Chen G.Z."/>
            <person name="Liu X.D."/>
            <person name="Liao X.Y."/>
            <person name="Jiang Y.T."/>
            <person name="Yu X."/>
            <person name="Hao Y."/>
            <person name="Huang J."/>
            <person name="Zhao X.W."/>
            <person name="Ke S."/>
            <person name="Chen Y.Y."/>
            <person name="Wu W.L."/>
            <person name="Hsu J.L."/>
            <person name="Lin Y.F."/>
            <person name="Huang M.D."/>
            <person name="Li C.Y."/>
            <person name="Huang L."/>
            <person name="Wang Z.W."/>
            <person name="Zhao X."/>
            <person name="Zhong W.Y."/>
            <person name="Peng D.H."/>
            <person name="Ahmad S."/>
            <person name="Lan S."/>
            <person name="Zhang J.S."/>
            <person name="Tsai W.C."/>
            <person name="Van de Peer Y."/>
            <person name="Liu Z.J."/>
        </authorList>
    </citation>
    <scope>NUCLEOTIDE SEQUENCE</scope>
    <source>
        <strain evidence="2">CP</strain>
    </source>
</reference>
<sequence>MLALVSARRVSFSSLIKPIARPPLMPNRRPRSRPSHQCQEKPITTTTDHVGTVSDALGGLTVRDASPTPSTAGVGVPRLPKGPIGADFVVDGNTYCRAQIRATFYPKFENEKSDQEVRTRMIEMVSAGQAVLEVSLKHSGSLFMYAGHEGGAYAKNSYGNIYTAVGVFVLGRTLREAWGAEVSRKQEELNDYLEKNHMCISMELVTAVLGDHGQRPLDDYVVVTAVTELGNRKPKFYSTPEIIAFCRKWRLPTNHVWLFSTRKSVTAFFAAYDALCEEGTATPVCRALDEVADISVPGGQDLGHSLRDLCAANRSDEKQEMIRLMRQRRLPAAFKCYCNFHKLDSITGNNLYFRMVIHVHSDSAFRRYQKEMRENRGLWPLYRGFFLDINMFKVSKERAAELVKDSYSLLADPSASSDKSTIGTDGLADEDANLMIKLKFLTYKASMEN</sequence>
<dbReference type="GO" id="GO:0003972">
    <property type="term" value="F:RNA ligase (ATP) activity"/>
    <property type="evidence" value="ECO:0007669"/>
    <property type="project" value="InterPro"/>
</dbReference>
<dbReference type="InterPro" id="IPR038837">
    <property type="entry name" value="tRNA_ligase_1"/>
</dbReference>
<dbReference type="PANTHER" id="PTHR35460:SF1">
    <property type="entry name" value="TRNA LIGASE 1"/>
    <property type="match status" value="1"/>
</dbReference>
<name>A0AAV9EGK1_ACOCL</name>
<gene>
    <name evidence="2" type="ORF">QJS10_CPA07g01102</name>
</gene>
<protein>
    <submittedName>
        <fullName evidence="2">Uncharacterized protein</fullName>
    </submittedName>
</protein>
<organism evidence="2 3">
    <name type="scientific">Acorus calamus</name>
    <name type="common">Sweet flag</name>
    <dbReference type="NCBI Taxonomy" id="4465"/>
    <lineage>
        <taxon>Eukaryota</taxon>
        <taxon>Viridiplantae</taxon>
        <taxon>Streptophyta</taxon>
        <taxon>Embryophyta</taxon>
        <taxon>Tracheophyta</taxon>
        <taxon>Spermatophyta</taxon>
        <taxon>Magnoliopsida</taxon>
        <taxon>Liliopsida</taxon>
        <taxon>Acoraceae</taxon>
        <taxon>Acorus</taxon>
    </lineage>
</organism>
<keyword evidence="3" id="KW-1185">Reference proteome</keyword>
<evidence type="ECO:0000256" key="1">
    <source>
        <dbReference type="SAM" id="MobiDB-lite"/>
    </source>
</evidence>